<dbReference type="AlphaFoldDB" id="A0AAJ0BGF7"/>
<dbReference type="Proteomes" id="UP001239445">
    <property type="component" value="Unassembled WGS sequence"/>
</dbReference>
<dbReference type="Pfam" id="PF06985">
    <property type="entry name" value="HET"/>
    <property type="match status" value="1"/>
</dbReference>
<proteinExistence type="predicted"/>
<name>A0AAJ0BGF7_9PEZI</name>
<accession>A0AAJ0BGF7</accession>
<organism evidence="2 3">
    <name type="scientific">Echria macrotheca</name>
    <dbReference type="NCBI Taxonomy" id="438768"/>
    <lineage>
        <taxon>Eukaryota</taxon>
        <taxon>Fungi</taxon>
        <taxon>Dikarya</taxon>
        <taxon>Ascomycota</taxon>
        <taxon>Pezizomycotina</taxon>
        <taxon>Sordariomycetes</taxon>
        <taxon>Sordariomycetidae</taxon>
        <taxon>Sordariales</taxon>
        <taxon>Schizotheciaceae</taxon>
        <taxon>Echria</taxon>
    </lineage>
</organism>
<comment type="caution">
    <text evidence="2">The sequence shown here is derived from an EMBL/GenBank/DDBJ whole genome shotgun (WGS) entry which is preliminary data.</text>
</comment>
<dbReference type="PANTHER" id="PTHR33112">
    <property type="entry name" value="DOMAIN PROTEIN, PUTATIVE-RELATED"/>
    <property type="match status" value="1"/>
</dbReference>
<evidence type="ECO:0000259" key="1">
    <source>
        <dbReference type="Pfam" id="PF06985"/>
    </source>
</evidence>
<dbReference type="InterPro" id="IPR010730">
    <property type="entry name" value="HET"/>
</dbReference>
<sequence>MAAQNLTPHSCSHCQSVTIDMRKTKASYAQDDRQNLSWGLPPAPVIFAGFDHQPRADIIADIEYPLNGLLKGSAAGCAFMRWLVEDQKFGEHIPALLGKPEQDGGYRLRVHVEYTSHWDFVYVRWFLLGTWAEGDERFGKNVARTSVGFGVYTLPDDPAAYDISTRPIRVQITPDTFRQARGWMQKCLETHEMCPKPGRTMPTRLVHLVNTQGGPKVRLCKTNTLTDPVPYAALSYCWGGPQPLTLLQSNQSTFLTDGFSLDSLSKSVQDALHTAAELSIPHLWVDSLCIIQDDLDDVAREIAAMPRIYRNAHVTLKASRAKSSADGFLTDRPETDRPHLCFKLSHRGSKHKLGSVVLLSQDEERIDEPLDTRAWALQERILSPRVLDFATRHVGWICRGTSMDKWSSSTDGWRRRIDTNPKLRDISHDVFHRDFPDENALVRAAREIRAGSVLQHWRELLQAYSRRELSFPKDRILAMSGIAETYGSVFRDQYLAGLWRFAIDSELLWALAWNSPRGPRPKEYQGPSWSWAAVSCHIDYRLDLGPGPRRVDDGDLLELVDYQAALESEDAPYGAVKWAHLTVRARMRPAWWMRGSQAPTYSRHDELRIPGEEGKGPGEKMAGTIIPDALEDEFIREEPAAYLPVHLLEVAHYSPGFGNLYGARGVVLRRRDDGLYSRLGFFELYRGGHTFEGYQVQTVTIV</sequence>
<dbReference type="EMBL" id="MU839831">
    <property type="protein sequence ID" value="KAK1756693.1"/>
    <property type="molecule type" value="Genomic_DNA"/>
</dbReference>
<gene>
    <name evidence="2" type="ORF">QBC47DRAFT_319805</name>
</gene>
<dbReference type="PANTHER" id="PTHR33112:SF16">
    <property type="entry name" value="HETEROKARYON INCOMPATIBILITY DOMAIN-CONTAINING PROTEIN"/>
    <property type="match status" value="1"/>
</dbReference>
<keyword evidence="3" id="KW-1185">Reference proteome</keyword>
<evidence type="ECO:0000313" key="2">
    <source>
        <dbReference type="EMBL" id="KAK1756693.1"/>
    </source>
</evidence>
<reference evidence="2" key="1">
    <citation type="submission" date="2023-06" db="EMBL/GenBank/DDBJ databases">
        <title>Genome-scale phylogeny and comparative genomics of the fungal order Sordariales.</title>
        <authorList>
            <consortium name="Lawrence Berkeley National Laboratory"/>
            <person name="Hensen N."/>
            <person name="Bonometti L."/>
            <person name="Westerberg I."/>
            <person name="Brannstrom I.O."/>
            <person name="Guillou S."/>
            <person name="Cros-Aarteil S."/>
            <person name="Calhoun S."/>
            <person name="Haridas S."/>
            <person name="Kuo A."/>
            <person name="Mondo S."/>
            <person name="Pangilinan J."/>
            <person name="Riley R."/>
            <person name="Labutti K."/>
            <person name="Andreopoulos B."/>
            <person name="Lipzen A."/>
            <person name="Chen C."/>
            <person name="Yanf M."/>
            <person name="Daum C."/>
            <person name="Ng V."/>
            <person name="Clum A."/>
            <person name="Steindorff A."/>
            <person name="Ohm R."/>
            <person name="Martin F."/>
            <person name="Silar P."/>
            <person name="Natvig D."/>
            <person name="Lalanne C."/>
            <person name="Gautier V."/>
            <person name="Ament-Velasquez S.L."/>
            <person name="Kruys A."/>
            <person name="Hutchinson M.I."/>
            <person name="Powell A.J."/>
            <person name="Barry K."/>
            <person name="Miller A.N."/>
            <person name="Grigoriev I.V."/>
            <person name="Debuchy R."/>
            <person name="Gladieux P."/>
            <person name="Thoren M.H."/>
            <person name="Johannesson H."/>
        </authorList>
    </citation>
    <scope>NUCLEOTIDE SEQUENCE</scope>
    <source>
        <strain evidence="2">PSN4</strain>
    </source>
</reference>
<protein>
    <submittedName>
        <fullName evidence="2">Heterokaryon incompatibility protein-domain-containing protein</fullName>
    </submittedName>
</protein>
<feature type="domain" description="Heterokaryon incompatibility" evidence="1">
    <location>
        <begin position="231"/>
        <end position="379"/>
    </location>
</feature>
<evidence type="ECO:0000313" key="3">
    <source>
        <dbReference type="Proteomes" id="UP001239445"/>
    </source>
</evidence>